<gene>
    <name evidence="7" type="ORF">DW099_04540</name>
</gene>
<feature type="transmembrane region" description="Helical" evidence="5">
    <location>
        <begin position="72"/>
        <end position="91"/>
    </location>
</feature>
<sequence length="321" mass="34941">MIYLEYLVVAAFVVILSIKASNYIDLLDKNTELSGAFLGGIMLSAVTSLPELFTSISATVLLNRPGLCMGNILGSDLFNLVAISVIILFYFKGFSKGRVSKSYRNVAFLVFLIYIFIALNFMDIVNVRILNLSITSVLILLVYILGAKYLAVANDVDTDEDALDYHASMSTKLSIKQIGFRFFLASVGIIAFSIMLTYLTDQISVKLNLGQGLAGALFLGIATSLPELASTITLFKMRNYNIAVGNIVGSNLFNFIILSVADVLSLGSGVYAVPDDKTIALLVFGLVATPLFWIMLRFKNRTTQGICSVGIICCYAAFLLI</sequence>
<feature type="transmembrane region" description="Helical" evidence="5">
    <location>
        <begin position="36"/>
        <end position="60"/>
    </location>
</feature>
<keyword evidence="3 5" id="KW-1133">Transmembrane helix</keyword>
<organism evidence="7 8">
    <name type="scientific">Emergencia timonensis</name>
    <dbReference type="NCBI Taxonomy" id="1776384"/>
    <lineage>
        <taxon>Bacteria</taxon>
        <taxon>Bacillati</taxon>
        <taxon>Bacillota</taxon>
        <taxon>Clostridia</taxon>
        <taxon>Peptostreptococcales</taxon>
        <taxon>Anaerovoracaceae</taxon>
        <taxon>Emergencia</taxon>
    </lineage>
</organism>
<dbReference type="GO" id="GO:0005886">
    <property type="term" value="C:plasma membrane"/>
    <property type="evidence" value="ECO:0007669"/>
    <property type="project" value="TreeGrafter"/>
</dbReference>
<evidence type="ECO:0000256" key="2">
    <source>
        <dbReference type="ARBA" id="ARBA00022692"/>
    </source>
</evidence>
<evidence type="ECO:0000313" key="8">
    <source>
        <dbReference type="Proteomes" id="UP000284841"/>
    </source>
</evidence>
<comment type="caution">
    <text evidence="7">The sequence shown here is derived from an EMBL/GenBank/DDBJ whole genome shotgun (WGS) entry which is preliminary data.</text>
</comment>
<feature type="transmembrane region" description="Helical" evidence="5">
    <location>
        <begin position="279"/>
        <end position="296"/>
    </location>
</feature>
<proteinExistence type="predicted"/>
<accession>A0A415E7R6</accession>
<dbReference type="GeneID" id="83005505"/>
<dbReference type="GO" id="GO:0005262">
    <property type="term" value="F:calcium channel activity"/>
    <property type="evidence" value="ECO:0007669"/>
    <property type="project" value="TreeGrafter"/>
</dbReference>
<feature type="transmembrane region" description="Helical" evidence="5">
    <location>
        <begin position="128"/>
        <end position="146"/>
    </location>
</feature>
<feature type="transmembrane region" description="Helical" evidence="5">
    <location>
        <begin position="178"/>
        <end position="200"/>
    </location>
</feature>
<dbReference type="GO" id="GO:0008273">
    <property type="term" value="F:calcium, potassium:sodium antiporter activity"/>
    <property type="evidence" value="ECO:0007669"/>
    <property type="project" value="TreeGrafter"/>
</dbReference>
<dbReference type="RefSeq" id="WP_067540769.1">
    <property type="nucleotide sequence ID" value="NZ_AP025567.1"/>
</dbReference>
<dbReference type="InterPro" id="IPR044880">
    <property type="entry name" value="NCX_ion-bd_dom_sf"/>
</dbReference>
<evidence type="ECO:0000256" key="1">
    <source>
        <dbReference type="ARBA" id="ARBA00004141"/>
    </source>
</evidence>
<dbReference type="InterPro" id="IPR004837">
    <property type="entry name" value="NaCa_Exmemb"/>
</dbReference>
<keyword evidence="2 5" id="KW-0812">Transmembrane</keyword>
<dbReference type="PANTHER" id="PTHR10846:SF8">
    <property type="entry name" value="INNER MEMBRANE PROTEIN YRBG"/>
    <property type="match status" value="1"/>
</dbReference>
<evidence type="ECO:0000256" key="4">
    <source>
        <dbReference type="ARBA" id="ARBA00023136"/>
    </source>
</evidence>
<evidence type="ECO:0000259" key="6">
    <source>
        <dbReference type="Pfam" id="PF01699"/>
    </source>
</evidence>
<feature type="transmembrane region" description="Helical" evidence="5">
    <location>
        <begin position="103"/>
        <end position="122"/>
    </location>
</feature>
<dbReference type="InterPro" id="IPR004481">
    <property type="entry name" value="K/Na/Ca-exchanger"/>
</dbReference>
<evidence type="ECO:0000256" key="5">
    <source>
        <dbReference type="SAM" id="Phobius"/>
    </source>
</evidence>
<dbReference type="GO" id="GO:0006874">
    <property type="term" value="P:intracellular calcium ion homeostasis"/>
    <property type="evidence" value="ECO:0007669"/>
    <property type="project" value="TreeGrafter"/>
</dbReference>
<dbReference type="Gene3D" id="1.20.1420.30">
    <property type="entry name" value="NCX, central ion-binding region"/>
    <property type="match status" value="1"/>
</dbReference>
<reference evidence="7 8" key="1">
    <citation type="submission" date="2018-08" db="EMBL/GenBank/DDBJ databases">
        <title>A genome reference for cultivated species of the human gut microbiota.</title>
        <authorList>
            <person name="Zou Y."/>
            <person name="Xue W."/>
            <person name="Luo G."/>
        </authorList>
    </citation>
    <scope>NUCLEOTIDE SEQUENCE [LARGE SCALE GENOMIC DNA]</scope>
    <source>
        <strain evidence="7 8">AM07-24</strain>
    </source>
</reference>
<dbReference type="STRING" id="1776384.GCA_900086585_03196"/>
<feature type="transmembrane region" description="Helical" evidence="5">
    <location>
        <begin position="212"/>
        <end position="235"/>
    </location>
</feature>
<feature type="transmembrane region" description="Helical" evidence="5">
    <location>
        <begin position="247"/>
        <end position="273"/>
    </location>
</feature>
<keyword evidence="4 5" id="KW-0472">Membrane</keyword>
<protein>
    <submittedName>
        <fullName evidence="7">Cation transporter</fullName>
    </submittedName>
</protein>
<dbReference type="AlphaFoldDB" id="A0A415E7R6"/>
<feature type="domain" description="Sodium/calcium exchanger membrane region" evidence="6">
    <location>
        <begin position="8"/>
        <end position="145"/>
    </location>
</feature>
<keyword evidence="8" id="KW-1185">Reference proteome</keyword>
<dbReference type="PANTHER" id="PTHR10846">
    <property type="entry name" value="SODIUM/POTASSIUM/CALCIUM EXCHANGER"/>
    <property type="match status" value="1"/>
</dbReference>
<dbReference type="Proteomes" id="UP000284841">
    <property type="component" value="Unassembled WGS sequence"/>
</dbReference>
<comment type="subcellular location">
    <subcellularLocation>
        <location evidence="1">Membrane</location>
        <topology evidence="1">Multi-pass membrane protein</topology>
    </subcellularLocation>
</comment>
<feature type="transmembrane region" description="Helical" evidence="5">
    <location>
        <begin position="6"/>
        <end position="24"/>
    </location>
</feature>
<dbReference type="EMBL" id="QRMS01000001">
    <property type="protein sequence ID" value="RHJ89837.1"/>
    <property type="molecule type" value="Genomic_DNA"/>
</dbReference>
<dbReference type="OrthoDB" id="9794225at2"/>
<name>A0A415E7R6_9FIRM</name>
<feature type="domain" description="Sodium/calcium exchanger membrane region" evidence="6">
    <location>
        <begin position="182"/>
        <end position="320"/>
    </location>
</feature>
<evidence type="ECO:0000256" key="3">
    <source>
        <dbReference type="ARBA" id="ARBA00022989"/>
    </source>
</evidence>
<evidence type="ECO:0000313" key="7">
    <source>
        <dbReference type="EMBL" id="RHJ89837.1"/>
    </source>
</evidence>
<dbReference type="Pfam" id="PF01699">
    <property type="entry name" value="Na_Ca_ex"/>
    <property type="match status" value="2"/>
</dbReference>